<dbReference type="Gene3D" id="3.40.50.1820">
    <property type="entry name" value="alpha/beta hydrolase"/>
    <property type="match status" value="1"/>
</dbReference>
<dbReference type="PANTHER" id="PTHR48081">
    <property type="entry name" value="AB HYDROLASE SUPERFAMILY PROTEIN C4A8.06C"/>
    <property type="match status" value="1"/>
</dbReference>
<sequence>MAGFNNREQFLASEPEMDMTQFRHVELDLRYADQSENQILDIIYPDEGDGPYPLVIVFHGGAFAMGHKRTHHIKSMCLPVTQGYAVATVEYRLVQEALWPAQLIDGKAAIRYLRANADKLNLDPERFAVWGNSAGGTVTQLLAVTGDREEYDDLSVGVKASSKVQCALAWYTISELCSAEQFGVDIEDIRTRTGAGKGMMPGDGVGTSSLFTMLLGYNPIQYPEKTCRVSPICQVREDCPPMLLEHGTDDLIIDHHQSIYMYEKVKAVCGEDRVELELFEGEPHGSQKIKDNENISRCIDFLDRHLYNGKNPYRKELGKIRIIGEEE</sequence>
<dbReference type="InterPro" id="IPR050300">
    <property type="entry name" value="GDXG_lipolytic_enzyme"/>
</dbReference>
<dbReference type="Proteomes" id="UP000823895">
    <property type="component" value="Unassembled WGS sequence"/>
</dbReference>
<dbReference type="InterPro" id="IPR049492">
    <property type="entry name" value="BD-FAE-like_dom"/>
</dbReference>
<accession>A0A9D2T1U6</accession>
<evidence type="ECO:0000259" key="2">
    <source>
        <dbReference type="Pfam" id="PF20434"/>
    </source>
</evidence>
<proteinExistence type="predicted"/>
<dbReference type="EMBL" id="DWWI01000205">
    <property type="protein sequence ID" value="HJC43993.1"/>
    <property type="molecule type" value="Genomic_DNA"/>
</dbReference>
<comment type="caution">
    <text evidence="3">The sequence shown here is derived from an EMBL/GenBank/DDBJ whole genome shotgun (WGS) entry which is preliminary data.</text>
</comment>
<dbReference type="InterPro" id="IPR029058">
    <property type="entry name" value="AB_hydrolase_fold"/>
</dbReference>
<dbReference type="AlphaFoldDB" id="A0A9D2T1U6"/>
<evidence type="ECO:0000313" key="3">
    <source>
        <dbReference type="EMBL" id="HJC43993.1"/>
    </source>
</evidence>
<reference evidence="3" key="2">
    <citation type="submission" date="2021-04" db="EMBL/GenBank/DDBJ databases">
        <authorList>
            <person name="Gilroy R."/>
        </authorList>
    </citation>
    <scope>NUCLEOTIDE SEQUENCE</scope>
    <source>
        <strain evidence="3">CHK165-2605</strain>
    </source>
</reference>
<dbReference type="Pfam" id="PF20434">
    <property type="entry name" value="BD-FAE"/>
    <property type="match status" value="1"/>
</dbReference>
<gene>
    <name evidence="3" type="ORF">H9756_10025</name>
</gene>
<keyword evidence="1 3" id="KW-0378">Hydrolase</keyword>
<reference evidence="3" key="1">
    <citation type="journal article" date="2021" name="PeerJ">
        <title>Extensive microbial diversity within the chicken gut microbiome revealed by metagenomics and culture.</title>
        <authorList>
            <person name="Gilroy R."/>
            <person name="Ravi A."/>
            <person name="Getino M."/>
            <person name="Pursley I."/>
            <person name="Horton D.L."/>
            <person name="Alikhan N.F."/>
            <person name="Baker D."/>
            <person name="Gharbi K."/>
            <person name="Hall N."/>
            <person name="Watson M."/>
            <person name="Adriaenssens E.M."/>
            <person name="Foster-Nyarko E."/>
            <person name="Jarju S."/>
            <person name="Secka A."/>
            <person name="Antonio M."/>
            <person name="Oren A."/>
            <person name="Chaudhuri R.R."/>
            <person name="La Ragione R."/>
            <person name="Hildebrand F."/>
            <person name="Pallen M.J."/>
        </authorList>
    </citation>
    <scope>NUCLEOTIDE SEQUENCE</scope>
    <source>
        <strain evidence="3">CHK165-2605</strain>
    </source>
</reference>
<evidence type="ECO:0000256" key="1">
    <source>
        <dbReference type="ARBA" id="ARBA00022801"/>
    </source>
</evidence>
<name>A0A9D2T1U6_9FIRM</name>
<organism evidence="3 4">
    <name type="scientific">Candidatus Mediterraneibacter gallistercoris</name>
    <dbReference type="NCBI Taxonomy" id="2838671"/>
    <lineage>
        <taxon>Bacteria</taxon>
        <taxon>Bacillati</taxon>
        <taxon>Bacillota</taxon>
        <taxon>Clostridia</taxon>
        <taxon>Lachnospirales</taxon>
        <taxon>Lachnospiraceae</taxon>
        <taxon>Mediterraneibacter</taxon>
    </lineage>
</organism>
<protein>
    <submittedName>
        <fullName evidence="3">Alpha/beta hydrolase</fullName>
    </submittedName>
</protein>
<dbReference type="GO" id="GO:0016787">
    <property type="term" value="F:hydrolase activity"/>
    <property type="evidence" value="ECO:0007669"/>
    <property type="project" value="UniProtKB-KW"/>
</dbReference>
<feature type="domain" description="BD-FAE-like" evidence="2">
    <location>
        <begin position="40"/>
        <end position="264"/>
    </location>
</feature>
<dbReference type="SUPFAM" id="SSF53474">
    <property type="entry name" value="alpha/beta-Hydrolases"/>
    <property type="match status" value="1"/>
</dbReference>
<evidence type="ECO:0000313" key="4">
    <source>
        <dbReference type="Proteomes" id="UP000823895"/>
    </source>
</evidence>